<name>A0ACC2BT31_DIPCM</name>
<protein>
    <submittedName>
        <fullName evidence="1">Uncharacterized protein</fullName>
    </submittedName>
</protein>
<keyword evidence="2" id="KW-1185">Reference proteome</keyword>
<accession>A0ACC2BT31</accession>
<organism evidence="1 2">
    <name type="scientific">Diphasiastrum complanatum</name>
    <name type="common">Issler's clubmoss</name>
    <name type="synonym">Lycopodium complanatum</name>
    <dbReference type="NCBI Taxonomy" id="34168"/>
    <lineage>
        <taxon>Eukaryota</taxon>
        <taxon>Viridiplantae</taxon>
        <taxon>Streptophyta</taxon>
        <taxon>Embryophyta</taxon>
        <taxon>Tracheophyta</taxon>
        <taxon>Lycopodiopsida</taxon>
        <taxon>Lycopodiales</taxon>
        <taxon>Lycopodiaceae</taxon>
        <taxon>Lycopodioideae</taxon>
        <taxon>Diphasiastrum</taxon>
    </lineage>
</organism>
<sequence>MSQMPSSRGSFLSYSRSILVIFTLSMILLTVSLFSAKHHSLPFSGTQEVLHSGTKRLHVVHFNHGADRGNVPLKSSSSQEHDFLNVMDLNFVTKTPTSSHMKQTQQDAKKHFRKKRGSSDFSKFLVENRKLCSEDSADCKW</sequence>
<comment type="caution">
    <text evidence="1">The sequence shown here is derived from an EMBL/GenBank/DDBJ whole genome shotgun (WGS) entry which is preliminary data.</text>
</comment>
<evidence type="ECO:0000313" key="1">
    <source>
        <dbReference type="EMBL" id="KAJ7532911.1"/>
    </source>
</evidence>
<gene>
    <name evidence="1" type="ORF">O6H91_13G025300</name>
</gene>
<evidence type="ECO:0000313" key="2">
    <source>
        <dbReference type="Proteomes" id="UP001162992"/>
    </source>
</evidence>
<proteinExistence type="predicted"/>
<reference evidence="2" key="1">
    <citation type="journal article" date="2024" name="Proc. Natl. Acad. Sci. U.S.A.">
        <title>Extraordinary preservation of gene collinearity over three hundred million years revealed in homosporous lycophytes.</title>
        <authorList>
            <person name="Li C."/>
            <person name="Wickell D."/>
            <person name="Kuo L.Y."/>
            <person name="Chen X."/>
            <person name="Nie B."/>
            <person name="Liao X."/>
            <person name="Peng D."/>
            <person name="Ji J."/>
            <person name="Jenkins J."/>
            <person name="Williams M."/>
            <person name="Shu S."/>
            <person name="Plott C."/>
            <person name="Barry K."/>
            <person name="Rajasekar S."/>
            <person name="Grimwood J."/>
            <person name="Han X."/>
            <person name="Sun S."/>
            <person name="Hou Z."/>
            <person name="He W."/>
            <person name="Dai G."/>
            <person name="Sun C."/>
            <person name="Schmutz J."/>
            <person name="Leebens-Mack J.H."/>
            <person name="Li F.W."/>
            <person name="Wang L."/>
        </authorList>
    </citation>
    <scope>NUCLEOTIDE SEQUENCE [LARGE SCALE GENOMIC DNA]</scope>
    <source>
        <strain evidence="2">cv. PW_Plant_1</strain>
    </source>
</reference>
<dbReference type="Proteomes" id="UP001162992">
    <property type="component" value="Chromosome 13"/>
</dbReference>
<dbReference type="EMBL" id="CM055104">
    <property type="protein sequence ID" value="KAJ7532911.1"/>
    <property type="molecule type" value="Genomic_DNA"/>
</dbReference>